<feature type="domain" description="Exocyst complex subunit EXOC6/Sec15 C-terminal" evidence="6">
    <location>
        <begin position="450"/>
        <end position="827"/>
    </location>
</feature>
<dbReference type="Pfam" id="PF04091">
    <property type="entry name" value="Sec15_C"/>
    <property type="match status" value="1"/>
</dbReference>
<dbReference type="InterPro" id="IPR042044">
    <property type="entry name" value="EXOC6PINT-1/Sec15/Tip20_C_dom2"/>
</dbReference>
<gene>
    <name evidence="8" type="ORF">BN9_040010</name>
</gene>
<organism evidence="8 9">
    <name type="scientific">Albugo candida</name>
    <dbReference type="NCBI Taxonomy" id="65357"/>
    <lineage>
        <taxon>Eukaryota</taxon>
        <taxon>Sar</taxon>
        <taxon>Stramenopiles</taxon>
        <taxon>Oomycota</taxon>
        <taxon>Peronosporomycetes</taxon>
        <taxon>Albuginales</taxon>
        <taxon>Albuginaceae</taxon>
        <taxon>Albugo</taxon>
    </lineage>
</organism>
<dbReference type="Gene3D" id="1.10.357.30">
    <property type="entry name" value="Exocyst complex subunit Sec15 C-terminal domain, N-terminal subdomain"/>
    <property type="match status" value="1"/>
</dbReference>
<evidence type="ECO:0000313" key="8">
    <source>
        <dbReference type="EMBL" id="CCI43217.1"/>
    </source>
</evidence>
<feature type="region of interest" description="Disordered" evidence="5">
    <location>
        <begin position="833"/>
        <end position="860"/>
    </location>
</feature>
<dbReference type="AlphaFoldDB" id="A0A024GA53"/>
<dbReference type="InterPro" id="IPR007225">
    <property type="entry name" value="EXOC6/Sec15"/>
</dbReference>
<sequence>MSKDEPKWGALVENTAQCHTKLATGIQVAVERHCENKFSTNLRAFALAKETEIRDVCDTNHQDFVNAIEELIRMKSDMIRVQENVLSFQMQLKDATQPVLAADDSLQSHLQTQRHIDESLDKLAQCQRIVGLASRVDSYINGGKLFHAYKLVQDLRIEVASFRGKVFLQQMNRWIDLSLNKIKEEAKKSVSSWLQHIRASSLEIGDAATDRSENQVYEQQFEEEILENRGKNEGSSIITKQENFLLSSRSKPLEKTNLLGSFISESAQRYENSSTRGIPIAEKDVPLTRDGVHEAYMKRTLEIISPILRTLHVFREMGELSELATYYNANRLPQLQLPAFLTGDVAMITPEKFMGQHQILLKKFTGAFCVEHFIWRYTQGDLLSKKDINGTFQHIIQSMCGIVTASILRTRSPESILELKQNAITCARTLGDELHQYNTTSIFDAFRKLGPHFRHSLLTDTKANLRQFLSEDTFTHVHISKTEIKDVHTFCMLSTYEAFTFQTFDLCGIFGNEALLKKFDLSQNSITLPFTEIVRKSCRSVETLIQMMFDYERFLNINDWGDAVRDDTIEALGYLNEILNNWIDDSSDLQVSMVVVMGVNASYLAVACNRFDHVVRHQTGAWESRTYKFGVTNHTHVKHNADSEVITKPLSKAGAKKQFENTMTRAQDMVCELMIKKIDELVNSFYYMNWTPAEASVQPDPAMWDLISYLQVTFAQLSELPTSVREAVHFASCIHISKSLEQILYGPNIKKITPAAIMNLKRNLDALLEFIDGLKIHHLRESFSALSQIIDLLISGNLEIFLDPQSRGTSKNFPQLSPDNVASISEKMKDSKSRFWGKSGHHGAKKGKGIIGSVVKSFRK</sequence>
<keyword evidence="9" id="KW-1185">Reference proteome</keyword>
<evidence type="ECO:0008006" key="10">
    <source>
        <dbReference type="Google" id="ProtNLM"/>
    </source>
</evidence>
<dbReference type="GO" id="GO:0006886">
    <property type="term" value="P:intracellular protein transport"/>
    <property type="evidence" value="ECO:0007669"/>
    <property type="project" value="InterPro"/>
</dbReference>
<comment type="similarity">
    <text evidence="1">Belongs to the SEC15 family.</text>
</comment>
<evidence type="ECO:0000259" key="7">
    <source>
        <dbReference type="Pfam" id="PF20651"/>
    </source>
</evidence>
<keyword evidence="2" id="KW-0813">Transport</keyword>
<evidence type="ECO:0000313" key="9">
    <source>
        <dbReference type="Proteomes" id="UP000053237"/>
    </source>
</evidence>
<dbReference type="InterPro" id="IPR048359">
    <property type="entry name" value="EXOC6_Sec15_N"/>
</dbReference>
<feature type="compositionally biased region" description="Low complexity" evidence="5">
    <location>
        <begin position="851"/>
        <end position="860"/>
    </location>
</feature>
<dbReference type="Proteomes" id="UP000053237">
    <property type="component" value="Unassembled WGS sequence"/>
</dbReference>
<evidence type="ECO:0000256" key="5">
    <source>
        <dbReference type="SAM" id="MobiDB-lite"/>
    </source>
</evidence>
<dbReference type="PANTHER" id="PTHR12702">
    <property type="entry name" value="SEC15"/>
    <property type="match status" value="1"/>
</dbReference>
<dbReference type="GO" id="GO:0090522">
    <property type="term" value="P:vesicle tethering involved in exocytosis"/>
    <property type="evidence" value="ECO:0007669"/>
    <property type="project" value="InterPro"/>
</dbReference>
<dbReference type="InParanoid" id="A0A024GA53"/>
<dbReference type="GO" id="GO:0016020">
    <property type="term" value="C:membrane"/>
    <property type="evidence" value="ECO:0007669"/>
    <property type="project" value="TreeGrafter"/>
</dbReference>
<dbReference type="EMBL" id="CAIX01000045">
    <property type="protein sequence ID" value="CCI43217.1"/>
    <property type="molecule type" value="Genomic_DNA"/>
</dbReference>
<feature type="compositionally biased region" description="Basic residues" evidence="5">
    <location>
        <begin position="839"/>
        <end position="848"/>
    </location>
</feature>
<accession>A0A024GA53</accession>
<dbReference type="InterPro" id="IPR046361">
    <property type="entry name" value="EXOC6/Sec15_C"/>
</dbReference>
<evidence type="ECO:0000256" key="4">
    <source>
        <dbReference type="ARBA" id="ARBA00023054"/>
    </source>
</evidence>
<evidence type="ECO:0000256" key="1">
    <source>
        <dbReference type="ARBA" id="ARBA00007944"/>
    </source>
</evidence>
<evidence type="ECO:0000256" key="3">
    <source>
        <dbReference type="ARBA" id="ARBA00022483"/>
    </source>
</evidence>
<dbReference type="Gene3D" id="1.20.58.670">
    <property type="entry name" value="Dsl1p vesicle tethering complex, Tip20p subunit, domain D"/>
    <property type="match status" value="1"/>
</dbReference>
<dbReference type="STRING" id="65357.A0A024GA53"/>
<reference evidence="8 9" key="1">
    <citation type="submission" date="2012-05" db="EMBL/GenBank/DDBJ databases">
        <title>Recombination and specialization in a pathogen metapopulation.</title>
        <authorList>
            <person name="Gardiner A."/>
            <person name="Kemen E."/>
            <person name="Schultz-Larsen T."/>
            <person name="MacLean D."/>
            <person name="Van Oosterhout C."/>
            <person name="Jones J.D.G."/>
        </authorList>
    </citation>
    <scope>NUCLEOTIDE SEQUENCE [LARGE SCALE GENOMIC DNA]</scope>
    <source>
        <strain evidence="8 9">Ac Nc2</strain>
    </source>
</reference>
<proteinExistence type="inferred from homology"/>
<feature type="domain" description="Exocyst complex component EXOC6/Sec15 N-terminal" evidence="7">
    <location>
        <begin position="42"/>
        <end position="208"/>
    </location>
</feature>
<dbReference type="OrthoDB" id="10267033at2759"/>
<dbReference type="GO" id="GO:0006893">
    <property type="term" value="P:Golgi to plasma membrane transport"/>
    <property type="evidence" value="ECO:0007669"/>
    <property type="project" value="TreeGrafter"/>
</dbReference>
<dbReference type="Pfam" id="PF20651">
    <property type="entry name" value="EXOC6_Sec15_N"/>
    <property type="match status" value="1"/>
</dbReference>
<dbReference type="PANTHER" id="PTHR12702:SF0">
    <property type="entry name" value="EXOCYST COMPLEX COMPONENT 6"/>
    <property type="match status" value="1"/>
</dbReference>
<protein>
    <recommendedName>
        <fullName evidence="10">Exocyst complex component</fullName>
    </recommendedName>
</protein>
<keyword evidence="4" id="KW-0175">Coiled coil</keyword>
<keyword evidence="3" id="KW-0268">Exocytosis</keyword>
<dbReference type="GO" id="GO:0000145">
    <property type="term" value="C:exocyst"/>
    <property type="evidence" value="ECO:0007669"/>
    <property type="project" value="TreeGrafter"/>
</dbReference>
<evidence type="ECO:0000259" key="6">
    <source>
        <dbReference type="Pfam" id="PF04091"/>
    </source>
</evidence>
<name>A0A024GA53_9STRA</name>
<evidence type="ECO:0000256" key="2">
    <source>
        <dbReference type="ARBA" id="ARBA00022448"/>
    </source>
</evidence>
<dbReference type="InterPro" id="IPR042045">
    <property type="entry name" value="EXOC6/Sec15_C_dom1"/>
</dbReference>
<comment type="caution">
    <text evidence="8">The sequence shown here is derived from an EMBL/GenBank/DDBJ whole genome shotgun (WGS) entry which is preliminary data.</text>
</comment>